<evidence type="ECO:0000313" key="1">
    <source>
        <dbReference type="EMBL" id="TQE15340.1"/>
    </source>
</evidence>
<protein>
    <submittedName>
        <fullName evidence="1">Uncharacterized protein</fullName>
    </submittedName>
</protein>
<evidence type="ECO:0000313" key="2">
    <source>
        <dbReference type="Proteomes" id="UP000318720"/>
    </source>
</evidence>
<reference evidence="1 2" key="1">
    <citation type="submission" date="2019-03" db="EMBL/GenBank/DDBJ databases">
        <title>Comparative genomic analyses of the sweetpotato soil rot pathogen, Streptomyces ipomoeae.</title>
        <authorList>
            <person name="Ruschel Soares N."/>
            <person name="Badger J.H."/>
            <person name="Huguet-Tapia J.C."/>
            <person name="Clark C.A."/>
            <person name="Pettis G.S."/>
        </authorList>
    </citation>
    <scope>NUCLEOTIDE SEQUENCE [LARGE SCALE GENOMIC DNA]</scope>
    <source>
        <strain evidence="1 2">88-35</strain>
    </source>
</reference>
<dbReference type="Proteomes" id="UP000318720">
    <property type="component" value="Unassembled WGS sequence"/>
</dbReference>
<dbReference type="RefSeq" id="WP_141586587.1">
    <property type="nucleotide sequence ID" value="NZ_SPAZ01000370.1"/>
</dbReference>
<gene>
    <name evidence="1" type="ORF">Sipo8835_45755</name>
</gene>
<comment type="caution">
    <text evidence="1">The sequence shown here is derived from an EMBL/GenBank/DDBJ whole genome shotgun (WGS) entry which is preliminary data.</text>
</comment>
<dbReference type="AlphaFoldDB" id="A0AAE8VST5"/>
<sequence>MIPSGTEGTSTMRTLTTTARAGVLAATAGALLFTGVAAQGTAVAAPQGKPAKLTVAAYRDYLKHKDVKTLKAFDKLPKAKQQKFVVYLQSAAVTKAFNVKVGGVLGKNGHAEVVYNNDIRFVGDARSTVVDDSHGIHRVTVNFTATERIYGIPVVTQKTTLAYVFDDFRPKPQVVGKPSVRSAVTNLNAAFGINAPKSTVAVKNRTTVVGAVAWKATPKYKSASSAAITKRQTITGTHGATDKFTAVLAKS</sequence>
<name>A0AAE8VST5_9ACTN</name>
<organism evidence="1 2">
    <name type="scientific">Streptomyces ipomoeae</name>
    <dbReference type="NCBI Taxonomy" id="103232"/>
    <lineage>
        <taxon>Bacteria</taxon>
        <taxon>Bacillati</taxon>
        <taxon>Actinomycetota</taxon>
        <taxon>Actinomycetes</taxon>
        <taxon>Kitasatosporales</taxon>
        <taxon>Streptomycetaceae</taxon>
        <taxon>Streptomyces</taxon>
    </lineage>
</organism>
<dbReference type="EMBL" id="SPAZ01000370">
    <property type="protein sequence ID" value="TQE15340.1"/>
    <property type="molecule type" value="Genomic_DNA"/>
</dbReference>
<proteinExistence type="predicted"/>
<accession>A0AAE8VST5</accession>